<evidence type="ECO:0000313" key="4">
    <source>
        <dbReference type="Proteomes" id="UP000614216"/>
    </source>
</evidence>
<evidence type="ECO:0000313" key="3">
    <source>
        <dbReference type="EMBL" id="MBL6445681.1"/>
    </source>
</evidence>
<feature type="transmembrane region" description="Helical" evidence="1">
    <location>
        <begin position="95"/>
        <end position="112"/>
    </location>
</feature>
<accession>A0A937KAL8</accession>
<evidence type="ECO:0000259" key="2">
    <source>
        <dbReference type="Pfam" id="PF18160"/>
    </source>
</evidence>
<dbReference type="InterPro" id="IPR041115">
    <property type="entry name" value="SLATT_5"/>
</dbReference>
<organism evidence="3 4">
    <name type="scientific">Fulvivirga marina</name>
    <dbReference type="NCBI Taxonomy" id="2494733"/>
    <lineage>
        <taxon>Bacteria</taxon>
        <taxon>Pseudomonadati</taxon>
        <taxon>Bacteroidota</taxon>
        <taxon>Cytophagia</taxon>
        <taxon>Cytophagales</taxon>
        <taxon>Fulvivirgaceae</taxon>
        <taxon>Fulvivirga</taxon>
    </lineage>
</organism>
<gene>
    <name evidence="3" type="ORF">JMN32_05135</name>
</gene>
<feature type="transmembrane region" description="Helical" evidence="1">
    <location>
        <begin position="66"/>
        <end position="83"/>
    </location>
</feature>
<sequence>MLKKIKNYFKKVKRAKKIRKLRKKQPPYLKKDFGVELNYKLWVTKGARFSASERYKKLNQLSSQTVGYLSAYLIIVNLINIYDVPFIKQLSDNELGFWTTALSILILIYSQFESSKNYSIKGEKFHQCSLEIAELYNQLRIVKTSSFMDKENEENRVAEISKQYDAILRQHENHSSIDSKYFKIHKPEYFELSKLDVWSIKIEKYFRVNFKYHIMLYGPVIIFVFDQLR</sequence>
<dbReference type="Pfam" id="PF18160">
    <property type="entry name" value="SLATT_5"/>
    <property type="match status" value="1"/>
</dbReference>
<keyword evidence="1" id="KW-0812">Transmembrane</keyword>
<dbReference type="Proteomes" id="UP000614216">
    <property type="component" value="Unassembled WGS sequence"/>
</dbReference>
<feature type="domain" description="SMODS and SLOG-associating 2TM effector" evidence="2">
    <location>
        <begin position="35"/>
        <end position="225"/>
    </location>
</feature>
<protein>
    <submittedName>
        <fullName evidence="3">SLATT domain-containing protein</fullName>
    </submittedName>
</protein>
<proteinExistence type="predicted"/>
<evidence type="ECO:0000256" key="1">
    <source>
        <dbReference type="SAM" id="Phobius"/>
    </source>
</evidence>
<keyword evidence="1" id="KW-0472">Membrane</keyword>
<dbReference type="RefSeq" id="WP_202855224.1">
    <property type="nucleotide sequence ID" value="NZ_JAEUGD010000018.1"/>
</dbReference>
<comment type="caution">
    <text evidence="3">The sequence shown here is derived from an EMBL/GenBank/DDBJ whole genome shotgun (WGS) entry which is preliminary data.</text>
</comment>
<keyword evidence="4" id="KW-1185">Reference proteome</keyword>
<dbReference type="EMBL" id="JAEUGD010000018">
    <property type="protein sequence ID" value="MBL6445681.1"/>
    <property type="molecule type" value="Genomic_DNA"/>
</dbReference>
<dbReference type="NCBIfam" id="NF033631">
    <property type="entry name" value="SLATT_5"/>
    <property type="match status" value="1"/>
</dbReference>
<name>A0A937KAL8_9BACT</name>
<keyword evidence="1" id="KW-1133">Transmembrane helix</keyword>
<reference evidence="3" key="1">
    <citation type="submission" date="2021-01" db="EMBL/GenBank/DDBJ databases">
        <title>Fulvivirga kasyanovii gen. nov., sp nov., a novel member of the phylum Bacteroidetes isolated from seawater in a mussel farm.</title>
        <authorList>
            <person name="Zhao L.-H."/>
            <person name="Wang Z.-J."/>
        </authorList>
    </citation>
    <scope>NUCLEOTIDE SEQUENCE</scope>
    <source>
        <strain evidence="3">29W222</strain>
    </source>
</reference>
<dbReference type="AlphaFoldDB" id="A0A937KAL8"/>